<sequence>MFVFEYLNEDLLQLAQKDLPVAVTKRILKCALRGLMALHEQDIVHNDVKANNVLIQTKESATGTDIELVQLADLEDAAHLPPGTAAMGAQLGNWMWRSPEAHAQGPIEKPSDMFSFGVVCIYAVTRLVIFAVDESKLAAGVDKLAVVLERQISYFADEDGLSGLLRYLGDESPWYQIFQVIKGGFGKEQPRKPFALWEGPNLDEDFKDLVERLTNFDPAKRITAQQALAHRWFTDV</sequence>
<dbReference type="Pfam" id="PF00069">
    <property type="entry name" value="Pkinase"/>
    <property type="match status" value="1"/>
</dbReference>
<evidence type="ECO:0000313" key="2">
    <source>
        <dbReference type="EMBL" id="TKA24076.1"/>
    </source>
</evidence>
<name>A0A4U0TQB7_9PEZI</name>
<accession>A0A4U0TQB7</accession>
<dbReference type="AlphaFoldDB" id="A0A4U0TQB7"/>
<gene>
    <name evidence="2" type="ORF">B0A54_17862</name>
</gene>
<dbReference type="InterPro" id="IPR000719">
    <property type="entry name" value="Prot_kinase_dom"/>
</dbReference>
<dbReference type="STRING" id="329885.A0A4U0TQB7"/>
<dbReference type="SUPFAM" id="SSF56112">
    <property type="entry name" value="Protein kinase-like (PK-like)"/>
    <property type="match status" value="1"/>
</dbReference>
<dbReference type="Gene3D" id="1.10.510.10">
    <property type="entry name" value="Transferase(Phosphotransferase) domain 1"/>
    <property type="match status" value="1"/>
</dbReference>
<reference evidence="2 3" key="1">
    <citation type="submission" date="2017-03" db="EMBL/GenBank/DDBJ databases">
        <title>Genomes of endolithic fungi from Antarctica.</title>
        <authorList>
            <person name="Coleine C."/>
            <person name="Masonjones S."/>
            <person name="Stajich J.E."/>
        </authorList>
    </citation>
    <scope>NUCLEOTIDE SEQUENCE [LARGE SCALE GENOMIC DNA]</scope>
    <source>
        <strain evidence="2 3">CCFEE 5311</strain>
    </source>
</reference>
<dbReference type="PROSITE" id="PS50011">
    <property type="entry name" value="PROTEIN_KINASE_DOM"/>
    <property type="match status" value="1"/>
</dbReference>
<dbReference type="EMBL" id="NAJP01000194">
    <property type="protein sequence ID" value="TKA24076.1"/>
    <property type="molecule type" value="Genomic_DNA"/>
</dbReference>
<evidence type="ECO:0000259" key="1">
    <source>
        <dbReference type="PROSITE" id="PS50011"/>
    </source>
</evidence>
<evidence type="ECO:0000313" key="3">
    <source>
        <dbReference type="Proteomes" id="UP000310066"/>
    </source>
</evidence>
<dbReference type="PANTHER" id="PTHR24361">
    <property type="entry name" value="MITOGEN-ACTIVATED KINASE KINASE KINASE"/>
    <property type="match status" value="1"/>
</dbReference>
<dbReference type="InterPro" id="IPR008271">
    <property type="entry name" value="Ser/Thr_kinase_AS"/>
</dbReference>
<dbReference type="InterPro" id="IPR053235">
    <property type="entry name" value="Ser_Thr_kinase"/>
</dbReference>
<dbReference type="SMART" id="SM00220">
    <property type="entry name" value="S_TKc"/>
    <property type="match status" value="1"/>
</dbReference>
<dbReference type="PROSITE" id="PS00108">
    <property type="entry name" value="PROTEIN_KINASE_ST"/>
    <property type="match status" value="1"/>
</dbReference>
<dbReference type="InterPro" id="IPR011009">
    <property type="entry name" value="Kinase-like_dom_sf"/>
</dbReference>
<feature type="domain" description="Protein kinase" evidence="1">
    <location>
        <begin position="1"/>
        <end position="233"/>
    </location>
</feature>
<dbReference type="GO" id="GO:0005524">
    <property type="term" value="F:ATP binding"/>
    <property type="evidence" value="ECO:0007669"/>
    <property type="project" value="InterPro"/>
</dbReference>
<protein>
    <recommendedName>
        <fullName evidence="1">Protein kinase domain-containing protein</fullName>
    </recommendedName>
</protein>
<dbReference type="GO" id="GO:0005737">
    <property type="term" value="C:cytoplasm"/>
    <property type="evidence" value="ECO:0007669"/>
    <property type="project" value="TreeGrafter"/>
</dbReference>
<dbReference type="GO" id="GO:0004674">
    <property type="term" value="F:protein serine/threonine kinase activity"/>
    <property type="evidence" value="ECO:0007669"/>
    <property type="project" value="TreeGrafter"/>
</dbReference>
<organism evidence="2 3">
    <name type="scientific">Friedmanniomyces endolithicus</name>
    <dbReference type="NCBI Taxonomy" id="329885"/>
    <lineage>
        <taxon>Eukaryota</taxon>
        <taxon>Fungi</taxon>
        <taxon>Dikarya</taxon>
        <taxon>Ascomycota</taxon>
        <taxon>Pezizomycotina</taxon>
        <taxon>Dothideomycetes</taxon>
        <taxon>Dothideomycetidae</taxon>
        <taxon>Mycosphaerellales</taxon>
        <taxon>Teratosphaeriaceae</taxon>
        <taxon>Friedmanniomyces</taxon>
    </lineage>
</organism>
<dbReference type="OrthoDB" id="4062651at2759"/>
<dbReference type="Proteomes" id="UP000310066">
    <property type="component" value="Unassembled WGS sequence"/>
</dbReference>
<proteinExistence type="predicted"/>
<comment type="caution">
    <text evidence="2">The sequence shown here is derived from an EMBL/GenBank/DDBJ whole genome shotgun (WGS) entry which is preliminary data.</text>
</comment>